<organism evidence="1 2">
    <name type="scientific">Stereocaulon virgatum</name>
    <dbReference type="NCBI Taxonomy" id="373712"/>
    <lineage>
        <taxon>Eukaryota</taxon>
        <taxon>Fungi</taxon>
        <taxon>Dikarya</taxon>
        <taxon>Ascomycota</taxon>
        <taxon>Pezizomycotina</taxon>
        <taxon>Lecanoromycetes</taxon>
        <taxon>OSLEUM clade</taxon>
        <taxon>Lecanoromycetidae</taxon>
        <taxon>Lecanorales</taxon>
        <taxon>Lecanorineae</taxon>
        <taxon>Stereocaulaceae</taxon>
        <taxon>Stereocaulon</taxon>
    </lineage>
</organism>
<reference evidence="1 2" key="1">
    <citation type="submission" date="2024-09" db="EMBL/GenBank/DDBJ databases">
        <title>Rethinking Asexuality: The Enigmatic Case of Functional Sexual Genes in Lepraria (Stereocaulaceae).</title>
        <authorList>
            <person name="Doellman M."/>
            <person name="Sun Y."/>
            <person name="Barcenas-Pena A."/>
            <person name="Lumbsch H.T."/>
            <person name="Grewe F."/>
        </authorList>
    </citation>
    <scope>NUCLEOTIDE SEQUENCE [LARGE SCALE GENOMIC DNA]</scope>
    <source>
        <strain evidence="1 2">Mercado 3170</strain>
    </source>
</reference>
<gene>
    <name evidence="1" type="ORF">N7G274_006586</name>
</gene>
<dbReference type="EMBL" id="JBEFKJ010000020">
    <property type="protein sequence ID" value="KAL2040607.1"/>
    <property type="molecule type" value="Genomic_DNA"/>
</dbReference>
<proteinExistence type="predicted"/>
<name>A0ABR4A8A4_9LECA</name>
<protein>
    <submittedName>
        <fullName evidence="1">Uncharacterized protein</fullName>
    </submittedName>
</protein>
<evidence type="ECO:0000313" key="2">
    <source>
        <dbReference type="Proteomes" id="UP001590950"/>
    </source>
</evidence>
<accession>A0ABR4A8A4</accession>
<comment type="caution">
    <text evidence="1">The sequence shown here is derived from an EMBL/GenBank/DDBJ whole genome shotgun (WGS) entry which is preliminary data.</text>
</comment>
<sequence>MSQPAMEEEDEGTMTKFGIILRDPKKSSGTALTTFVTQTTAHYENDNEKDMIYG</sequence>
<dbReference type="Proteomes" id="UP001590950">
    <property type="component" value="Unassembled WGS sequence"/>
</dbReference>
<keyword evidence="2" id="KW-1185">Reference proteome</keyword>
<evidence type="ECO:0000313" key="1">
    <source>
        <dbReference type="EMBL" id="KAL2040607.1"/>
    </source>
</evidence>